<dbReference type="InterPro" id="IPR017964">
    <property type="entry name" value="DNA-dir_DNA_pol_B_CS"/>
</dbReference>
<dbReference type="PANTHER" id="PTHR10322">
    <property type="entry name" value="DNA POLYMERASE CATALYTIC SUBUNIT"/>
    <property type="match status" value="1"/>
</dbReference>
<keyword evidence="4" id="KW-0239">DNA-directed DNA polymerase</keyword>
<protein>
    <recommendedName>
        <fullName evidence="1">DNA-directed DNA polymerase</fullName>
        <ecNumber evidence="1">2.7.7.7</ecNumber>
    </recommendedName>
</protein>
<evidence type="ECO:0000256" key="5">
    <source>
        <dbReference type="ARBA" id="ARBA00023125"/>
    </source>
</evidence>
<evidence type="ECO:0000313" key="8">
    <source>
        <dbReference type="EMBL" id="EGZ14368.1"/>
    </source>
</evidence>
<name>G4ZS72_PHYSP</name>
<evidence type="ECO:0000256" key="1">
    <source>
        <dbReference type="ARBA" id="ARBA00012417"/>
    </source>
</evidence>
<dbReference type="AlphaFoldDB" id="G4ZS72"/>
<dbReference type="InterPro" id="IPR050240">
    <property type="entry name" value="DNA_pol_type-B"/>
</dbReference>
<organism evidence="8 9">
    <name type="scientific">Phytophthora sojae (strain P6497)</name>
    <name type="common">Soybean stem and root rot agent</name>
    <name type="synonym">Phytophthora megasperma f. sp. glycines</name>
    <dbReference type="NCBI Taxonomy" id="1094619"/>
    <lineage>
        <taxon>Eukaryota</taxon>
        <taxon>Sar</taxon>
        <taxon>Stramenopiles</taxon>
        <taxon>Oomycota</taxon>
        <taxon>Peronosporomycetes</taxon>
        <taxon>Peronosporales</taxon>
        <taxon>Peronosporaceae</taxon>
        <taxon>Phytophthora</taxon>
    </lineage>
</organism>
<dbReference type="PROSITE" id="PS00116">
    <property type="entry name" value="DNA_POLYMERASE_B"/>
    <property type="match status" value="1"/>
</dbReference>
<dbReference type="PANTHER" id="PTHR10322:SF23">
    <property type="entry name" value="DNA POLYMERASE DELTA CATALYTIC SUBUNIT"/>
    <property type="match status" value="1"/>
</dbReference>
<dbReference type="STRING" id="1094619.G4ZS72"/>
<sequence length="64" mass="6759">ALKVAANSLYGAFGATTSHLYNYHAASSITSAGRWIIHVEMAIARGLGLNAVYGDTDSLFLQSN</sequence>
<dbReference type="EC" id="2.7.7.7" evidence="1"/>
<reference evidence="8 9" key="1">
    <citation type="journal article" date="2006" name="Science">
        <title>Phytophthora genome sequences uncover evolutionary origins and mechanisms of pathogenesis.</title>
        <authorList>
            <person name="Tyler B.M."/>
            <person name="Tripathy S."/>
            <person name="Zhang X."/>
            <person name="Dehal P."/>
            <person name="Jiang R.H."/>
            <person name="Aerts A."/>
            <person name="Arredondo F.D."/>
            <person name="Baxter L."/>
            <person name="Bensasson D."/>
            <person name="Beynon J.L."/>
            <person name="Chapman J."/>
            <person name="Damasceno C.M."/>
            <person name="Dorrance A.E."/>
            <person name="Dou D."/>
            <person name="Dickerman A.W."/>
            <person name="Dubchak I.L."/>
            <person name="Garbelotto M."/>
            <person name="Gijzen M."/>
            <person name="Gordon S.G."/>
            <person name="Govers F."/>
            <person name="Grunwald N.J."/>
            <person name="Huang W."/>
            <person name="Ivors K.L."/>
            <person name="Jones R.W."/>
            <person name="Kamoun S."/>
            <person name="Krampis K."/>
            <person name="Lamour K.H."/>
            <person name="Lee M.K."/>
            <person name="McDonald W.H."/>
            <person name="Medina M."/>
            <person name="Meijer H.J."/>
            <person name="Nordberg E.K."/>
            <person name="Maclean D.J."/>
            <person name="Ospina-Giraldo M.D."/>
            <person name="Morris P.F."/>
            <person name="Phuntumart V."/>
            <person name="Putnam N.H."/>
            <person name="Rash S."/>
            <person name="Rose J.K."/>
            <person name="Sakihama Y."/>
            <person name="Salamov A.A."/>
            <person name="Savidor A."/>
            <person name="Scheuring C.F."/>
            <person name="Smith B.M."/>
            <person name="Sobral B.W."/>
            <person name="Terry A."/>
            <person name="Torto-Alalibo T.A."/>
            <person name="Win J."/>
            <person name="Xu Z."/>
            <person name="Zhang H."/>
            <person name="Grigoriev I.V."/>
            <person name="Rokhsar D.S."/>
            <person name="Boore J.L."/>
        </authorList>
    </citation>
    <scope>NUCLEOTIDE SEQUENCE [LARGE SCALE GENOMIC DNA]</scope>
    <source>
        <strain evidence="8 9">P6497</strain>
    </source>
</reference>
<proteinExistence type="predicted"/>
<dbReference type="SMR" id="G4ZS72"/>
<dbReference type="InParanoid" id="G4ZS72"/>
<evidence type="ECO:0000256" key="4">
    <source>
        <dbReference type="ARBA" id="ARBA00022932"/>
    </source>
</evidence>
<dbReference type="GeneID" id="20650944"/>
<dbReference type="EMBL" id="JH159156">
    <property type="protein sequence ID" value="EGZ14368.1"/>
    <property type="molecule type" value="Genomic_DNA"/>
</dbReference>
<feature type="non-terminal residue" evidence="8">
    <location>
        <position position="64"/>
    </location>
</feature>
<feature type="non-terminal residue" evidence="8">
    <location>
        <position position="1"/>
    </location>
</feature>
<dbReference type="InterPro" id="IPR006134">
    <property type="entry name" value="DNA-dir_DNA_pol_B_multi_dom"/>
</dbReference>
<dbReference type="GO" id="GO:0000166">
    <property type="term" value="F:nucleotide binding"/>
    <property type="evidence" value="ECO:0007669"/>
    <property type="project" value="InterPro"/>
</dbReference>
<feature type="domain" description="DNA-directed DNA polymerase family B multifunctional" evidence="7">
    <location>
        <begin position="1"/>
        <end position="62"/>
    </location>
</feature>
<dbReference type="Pfam" id="PF00136">
    <property type="entry name" value="DNA_pol_B"/>
    <property type="match status" value="1"/>
</dbReference>
<dbReference type="GO" id="GO:0003887">
    <property type="term" value="F:DNA-directed DNA polymerase activity"/>
    <property type="evidence" value="ECO:0007669"/>
    <property type="project" value="UniProtKB-KW"/>
</dbReference>
<dbReference type="GO" id="GO:0006261">
    <property type="term" value="P:DNA-templated DNA replication"/>
    <property type="evidence" value="ECO:0007669"/>
    <property type="project" value="TreeGrafter"/>
</dbReference>
<evidence type="ECO:0000256" key="2">
    <source>
        <dbReference type="ARBA" id="ARBA00022679"/>
    </source>
</evidence>
<gene>
    <name evidence="8" type="ORF">PHYSODRAFT_386538</name>
</gene>
<keyword evidence="2" id="KW-0808">Transferase</keyword>
<accession>G4ZS72</accession>
<comment type="catalytic activity">
    <reaction evidence="6">
        <text>DNA(n) + a 2'-deoxyribonucleoside 5'-triphosphate = DNA(n+1) + diphosphate</text>
        <dbReference type="Rhea" id="RHEA:22508"/>
        <dbReference type="Rhea" id="RHEA-COMP:17339"/>
        <dbReference type="Rhea" id="RHEA-COMP:17340"/>
        <dbReference type="ChEBI" id="CHEBI:33019"/>
        <dbReference type="ChEBI" id="CHEBI:61560"/>
        <dbReference type="ChEBI" id="CHEBI:173112"/>
        <dbReference type="EC" id="2.7.7.7"/>
    </reaction>
</comment>
<evidence type="ECO:0000256" key="3">
    <source>
        <dbReference type="ARBA" id="ARBA00022695"/>
    </source>
</evidence>
<dbReference type="RefSeq" id="XP_009531797.1">
    <property type="nucleotide sequence ID" value="XM_009533502.1"/>
</dbReference>
<keyword evidence="3" id="KW-0548">Nucleotidyltransferase</keyword>
<evidence type="ECO:0000256" key="6">
    <source>
        <dbReference type="ARBA" id="ARBA00049244"/>
    </source>
</evidence>
<dbReference type="SUPFAM" id="SSF56672">
    <property type="entry name" value="DNA/RNA polymerases"/>
    <property type="match status" value="1"/>
</dbReference>
<evidence type="ECO:0000313" key="9">
    <source>
        <dbReference type="Proteomes" id="UP000002640"/>
    </source>
</evidence>
<dbReference type="InterPro" id="IPR043502">
    <property type="entry name" value="DNA/RNA_pol_sf"/>
</dbReference>
<dbReference type="Proteomes" id="UP000002640">
    <property type="component" value="Unassembled WGS sequence"/>
</dbReference>
<dbReference type="InterPro" id="IPR023211">
    <property type="entry name" value="DNA_pol_palm_dom_sf"/>
</dbReference>
<keyword evidence="5" id="KW-0238">DNA-binding</keyword>
<dbReference type="GO" id="GO:0003677">
    <property type="term" value="F:DNA binding"/>
    <property type="evidence" value="ECO:0007669"/>
    <property type="project" value="UniProtKB-KW"/>
</dbReference>
<dbReference type="Gene3D" id="3.90.1600.10">
    <property type="entry name" value="Palm domain of DNA polymerase"/>
    <property type="match status" value="1"/>
</dbReference>
<evidence type="ECO:0000259" key="7">
    <source>
        <dbReference type="Pfam" id="PF00136"/>
    </source>
</evidence>
<dbReference type="KEGG" id="psoj:PHYSODRAFT_386538"/>
<keyword evidence="9" id="KW-1185">Reference proteome</keyword>